<reference evidence="7" key="2">
    <citation type="submission" date="2015-01" db="EMBL/GenBank/DDBJ databases">
        <title>Evolutionary Origins and Diversification of the Mycorrhizal Mutualists.</title>
        <authorList>
            <consortium name="DOE Joint Genome Institute"/>
            <consortium name="Mycorrhizal Genomics Consortium"/>
            <person name="Kohler A."/>
            <person name="Kuo A."/>
            <person name="Nagy L.G."/>
            <person name="Floudas D."/>
            <person name="Copeland A."/>
            <person name="Barry K.W."/>
            <person name="Cichocki N."/>
            <person name="Veneault-Fourrey C."/>
            <person name="LaButti K."/>
            <person name="Lindquist E.A."/>
            <person name="Lipzen A."/>
            <person name="Lundell T."/>
            <person name="Morin E."/>
            <person name="Murat C."/>
            <person name="Riley R."/>
            <person name="Ohm R."/>
            <person name="Sun H."/>
            <person name="Tunlid A."/>
            <person name="Henrissat B."/>
            <person name="Grigoriev I.V."/>
            <person name="Hibbett D.S."/>
            <person name="Martin F."/>
        </authorList>
    </citation>
    <scope>NUCLEOTIDE SEQUENCE [LARGE SCALE GENOMIC DNA]</scope>
    <source>
        <strain evidence="7">LaAM-08-1</strain>
    </source>
</reference>
<evidence type="ECO:0000313" key="6">
    <source>
        <dbReference type="EMBL" id="KIK01299.1"/>
    </source>
</evidence>
<gene>
    <name evidence="6" type="ORF">K443DRAFT_678557</name>
</gene>
<dbReference type="AlphaFoldDB" id="A0A0C9XIF3"/>
<proteinExistence type="predicted"/>
<keyword evidence="3" id="KW-0862">Zinc</keyword>
<dbReference type="STRING" id="1095629.A0A0C9XIF3"/>
<reference evidence="6 7" key="1">
    <citation type="submission" date="2014-04" db="EMBL/GenBank/DDBJ databases">
        <authorList>
            <consortium name="DOE Joint Genome Institute"/>
            <person name="Kuo A."/>
            <person name="Kohler A."/>
            <person name="Nagy L.G."/>
            <person name="Floudas D."/>
            <person name="Copeland A."/>
            <person name="Barry K.W."/>
            <person name="Cichocki N."/>
            <person name="Veneault-Fourrey C."/>
            <person name="LaButti K."/>
            <person name="Lindquist E.A."/>
            <person name="Lipzen A."/>
            <person name="Lundell T."/>
            <person name="Morin E."/>
            <person name="Murat C."/>
            <person name="Sun H."/>
            <person name="Tunlid A."/>
            <person name="Henrissat B."/>
            <person name="Grigoriev I.V."/>
            <person name="Hibbett D.S."/>
            <person name="Martin F."/>
            <person name="Nordberg H.P."/>
            <person name="Cantor M.N."/>
            <person name="Hua S.X."/>
        </authorList>
    </citation>
    <scope>NUCLEOTIDE SEQUENCE [LARGE SCALE GENOMIC DNA]</scope>
    <source>
        <strain evidence="6 7">LaAM-08-1</strain>
    </source>
</reference>
<evidence type="ECO:0000313" key="7">
    <source>
        <dbReference type="Proteomes" id="UP000054477"/>
    </source>
</evidence>
<dbReference type="PROSITE" id="PS50865">
    <property type="entry name" value="ZF_MYND_2"/>
    <property type="match status" value="1"/>
</dbReference>
<keyword evidence="1" id="KW-0479">Metal-binding</keyword>
<protein>
    <recommendedName>
        <fullName evidence="5">MYND-type domain-containing protein</fullName>
    </recommendedName>
</protein>
<dbReference type="InterPro" id="IPR002893">
    <property type="entry name" value="Znf_MYND"/>
</dbReference>
<feature type="domain" description="MYND-type" evidence="5">
    <location>
        <begin position="233"/>
        <end position="271"/>
    </location>
</feature>
<dbReference type="Pfam" id="PF01753">
    <property type="entry name" value="zf-MYND"/>
    <property type="match status" value="1"/>
</dbReference>
<dbReference type="Proteomes" id="UP000054477">
    <property type="component" value="Unassembled WGS sequence"/>
</dbReference>
<organism evidence="6 7">
    <name type="scientific">Laccaria amethystina LaAM-08-1</name>
    <dbReference type="NCBI Taxonomy" id="1095629"/>
    <lineage>
        <taxon>Eukaryota</taxon>
        <taxon>Fungi</taxon>
        <taxon>Dikarya</taxon>
        <taxon>Basidiomycota</taxon>
        <taxon>Agaricomycotina</taxon>
        <taxon>Agaricomycetes</taxon>
        <taxon>Agaricomycetidae</taxon>
        <taxon>Agaricales</taxon>
        <taxon>Agaricineae</taxon>
        <taxon>Hydnangiaceae</taxon>
        <taxon>Laccaria</taxon>
    </lineage>
</organism>
<keyword evidence="2 4" id="KW-0863">Zinc-finger</keyword>
<dbReference type="GO" id="GO:0000981">
    <property type="term" value="F:DNA-binding transcription factor activity, RNA polymerase II-specific"/>
    <property type="evidence" value="ECO:0007669"/>
    <property type="project" value="TreeGrafter"/>
</dbReference>
<dbReference type="GO" id="GO:0005634">
    <property type="term" value="C:nucleus"/>
    <property type="evidence" value="ECO:0007669"/>
    <property type="project" value="TreeGrafter"/>
</dbReference>
<sequence length="276" mass="30748">MPERGAVLLQRAEALYAQGKSEETFELYQRAIKKILKDEDVAALLPAIVPNDTPKETLGFLWRNFAGFFKDPIMKFATEERAPDAYRLLDSFRVSSKKEYKQFKSPRAKVVLKGMQIIASLTVGILAWDLKDRATAAKRYREALDLAATHAPFNGPPSSCTNLERWIATDVQATRENLAMLTRNDERNASVVAADDSSTGNKRREEIAVRNTRVEGDGTINIQDSVLVATDACKNCGKRGLGLRRCSRCTAVNYCGTECQNADWPAHKASCKKKKT</sequence>
<keyword evidence="7" id="KW-1185">Reference proteome</keyword>
<dbReference type="HOGENOM" id="CLU_087651_0_0_1"/>
<evidence type="ECO:0000256" key="3">
    <source>
        <dbReference type="ARBA" id="ARBA00022833"/>
    </source>
</evidence>
<accession>A0A0C9XIF3</accession>
<evidence type="ECO:0000256" key="2">
    <source>
        <dbReference type="ARBA" id="ARBA00022771"/>
    </source>
</evidence>
<name>A0A0C9XIF3_9AGAR</name>
<dbReference type="OrthoDB" id="341421at2759"/>
<dbReference type="PANTHER" id="PTHR10237">
    <property type="entry name" value="DEFORMED EPIDERMAL AUTOREGULATORY FACTOR 1 HOMOLOG SUPPRESSIN"/>
    <property type="match status" value="1"/>
</dbReference>
<evidence type="ECO:0000259" key="5">
    <source>
        <dbReference type="PROSITE" id="PS50865"/>
    </source>
</evidence>
<dbReference type="PROSITE" id="PS01360">
    <property type="entry name" value="ZF_MYND_1"/>
    <property type="match status" value="1"/>
</dbReference>
<dbReference type="EMBL" id="KN838609">
    <property type="protein sequence ID" value="KIK01299.1"/>
    <property type="molecule type" value="Genomic_DNA"/>
</dbReference>
<dbReference type="GO" id="GO:0008270">
    <property type="term" value="F:zinc ion binding"/>
    <property type="evidence" value="ECO:0007669"/>
    <property type="project" value="UniProtKB-KW"/>
</dbReference>
<evidence type="ECO:0000256" key="1">
    <source>
        <dbReference type="ARBA" id="ARBA00022723"/>
    </source>
</evidence>
<dbReference type="SUPFAM" id="SSF144232">
    <property type="entry name" value="HIT/MYND zinc finger-like"/>
    <property type="match status" value="1"/>
</dbReference>
<evidence type="ECO:0000256" key="4">
    <source>
        <dbReference type="PROSITE-ProRule" id="PRU00134"/>
    </source>
</evidence>
<dbReference type="PANTHER" id="PTHR10237:SF14">
    <property type="entry name" value="MYND-TYPE DOMAIN-CONTAINING PROTEIN"/>
    <property type="match status" value="1"/>
</dbReference>
<dbReference type="Gene3D" id="6.10.140.2220">
    <property type="match status" value="1"/>
</dbReference>
<dbReference type="InterPro" id="IPR024119">
    <property type="entry name" value="TF_DEAF-1"/>
</dbReference>